<dbReference type="Proteomes" id="UP001596074">
    <property type="component" value="Unassembled WGS sequence"/>
</dbReference>
<dbReference type="Pfam" id="PF11898">
    <property type="entry name" value="DUF3418"/>
    <property type="match status" value="1"/>
</dbReference>
<reference evidence="3" key="1">
    <citation type="journal article" date="2019" name="Int. J. Syst. Evol. Microbiol.">
        <title>The Global Catalogue of Microorganisms (GCM) 10K type strain sequencing project: providing services to taxonomists for standard genome sequencing and annotation.</title>
        <authorList>
            <consortium name="The Broad Institute Genomics Platform"/>
            <consortium name="The Broad Institute Genome Sequencing Center for Infectious Disease"/>
            <person name="Wu L."/>
            <person name="Ma J."/>
        </authorList>
    </citation>
    <scope>NUCLEOTIDE SEQUENCE [LARGE SCALE GENOMIC DNA]</scope>
    <source>
        <strain evidence="3">KCTC 42087</strain>
    </source>
</reference>
<evidence type="ECO:0000313" key="3">
    <source>
        <dbReference type="Proteomes" id="UP001596074"/>
    </source>
</evidence>
<keyword evidence="3" id="KW-1185">Reference proteome</keyword>
<sequence length="75" mass="8079">GLRLTYQFEPGADADGVTVHIPVQVLNQVLTQHSEDRHLHEVYMDLLDSEGSEIYLKPAAAAANVPWGTGGGPQP</sequence>
<gene>
    <name evidence="2" type="ORF">ACFPZN_53130</name>
</gene>
<organism evidence="2 3">
    <name type="scientific">Actinomadura rugatobispora</name>
    <dbReference type="NCBI Taxonomy" id="1994"/>
    <lineage>
        <taxon>Bacteria</taxon>
        <taxon>Bacillati</taxon>
        <taxon>Actinomycetota</taxon>
        <taxon>Actinomycetes</taxon>
        <taxon>Streptosporangiales</taxon>
        <taxon>Thermomonosporaceae</taxon>
        <taxon>Actinomadura</taxon>
    </lineage>
</organism>
<feature type="domain" description="RNA helicase HrpA C-terminal" evidence="1">
    <location>
        <begin position="2"/>
        <end position="33"/>
    </location>
</feature>
<dbReference type="InterPro" id="IPR024590">
    <property type="entry name" value="HrpA_C"/>
</dbReference>
<accession>A0ABW1AIY4</accession>
<name>A0ABW1AIY4_9ACTN</name>
<dbReference type="EMBL" id="JBHSON010000152">
    <property type="protein sequence ID" value="MFC5754413.1"/>
    <property type="molecule type" value="Genomic_DNA"/>
</dbReference>
<feature type="non-terminal residue" evidence="2">
    <location>
        <position position="1"/>
    </location>
</feature>
<protein>
    <submittedName>
        <fullName evidence="2">DUF3418 domain-containing protein</fullName>
    </submittedName>
</protein>
<evidence type="ECO:0000313" key="2">
    <source>
        <dbReference type="EMBL" id="MFC5754413.1"/>
    </source>
</evidence>
<comment type="caution">
    <text evidence="2">The sequence shown here is derived from an EMBL/GenBank/DDBJ whole genome shotgun (WGS) entry which is preliminary data.</text>
</comment>
<proteinExistence type="predicted"/>
<evidence type="ECO:0000259" key="1">
    <source>
        <dbReference type="Pfam" id="PF11898"/>
    </source>
</evidence>
<dbReference type="RefSeq" id="WP_378292483.1">
    <property type="nucleotide sequence ID" value="NZ_JBHSON010000152.1"/>
</dbReference>